<dbReference type="Proteomes" id="UP000054018">
    <property type="component" value="Unassembled WGS sequence"/>
</dbReference>
<organism evidence="2 3">
    <name type="scientific">Pisolithus microcarpus 441</name>
    <dbReference type="NCBI Taxonomy" id="765257"/>
    <lineage>
        <taxon>Eukaryota</taxon>
        <taxon>Fungi</taxon>
        <taxon>Dikarya</taxon>
        <taxon>Basidiomycota</taxon>
        <taxon>Agaricomycotina</taxon>
        <taxon>Agaricomycetes</taxon>
        <taxon>Agaricomycetidae</taxon>
        <taxon>Boletales</taxon>
        <taxon>Sclerodermatineae</taxon>
        <taxon>Pisolithaceae</taxon>
        <taxon>Pisolithus</taxon>
    </lineage>
</organism>
<evidence type="ECO:0000313" key="3">
    <source>
        <dbReference type="Proteomes" id="UP000054018"/>
    </source>
</evidence>
<keyword evidence="3" id="KW-1185">Reference proteome</keyword>
<dbReference type="AlphaFoldDB" id="A0A0C9XS62"/>
<dbReference type="EMBL" id="KN833903">
    <property type="protein sequence ID" value="KIK15170.1"/>
    <property type="molecule type" value="Genomic_DNA"/>
</dbReference>
<accession>A0A0C9XS62</accession>
<reference evidence="3" key="2">
    <citation type="submission" date="2015-01" db="EMBL/GenBank/DDBJ databases">
        <title>Evolutionary Origins and Diversification of the Mycorrhizal Mutualists.</title>
        <authorList>
            <consortium name="DOE Joint Genome Institute"/>
            <consortium name="Mycorrhizal Genomics Consortium"/>
            <person name="Kohler A."/>
            <person name="Kuo A."/>
            <person name="Nagy L.G."/>
            <person name="Floudas D."/>
            <person name="Copeland A."/>
            <person name="Barry K.W."/>
            <person name="Cichocki N."/>
            <person name="Veneault-Fourrey C."/>
            <person name="LaButti K."/>
            <person name="Lindquist E.A."/>
            <person name="Lipzen A."/>
            <person name="Lundell T."/>
            <person name="Morin E."/>
            <person name="Murat C."/>
            <person name="Riley R."/>
            <person name="Ohm R."/>
            <person name="Sun H."/>
            <person name="Tunlid A."/>
            <person name="Henrissat B."/>
            <person name="Grigoriev I.V."/>
            <person name="Hibbett D.S."/>
            <person name="Martin F."/>
        </authorList>
    </citation>
    <scope>NUCLEOTIDE SEQUENCE [LARGE SCALE GENOMIC DNA]</scope>
    <source>
        <strain evidence="3">441</strain>
    </source>
</reference>
<dbReference type="HOGENOM" id="CLU_005726_6_2_1"/>
<dbReference type="PANTHER" id="PTHR35871:SF1">
    <property type="entry name" value="CXC1-LIKE CYSTEINE CLUSTER ASSOCIATED WITH KDZ TRANSPOSASES DOMAIN-CONTAINING PROTEIN"/>
    <property type="match status" value="1"/>
</dbReference>
<evidence type="ECO:0000313" key="2">
    <source>
        <dbReference type="EMBL" id="KIK15170.1"/>
    </source>
</evidence>
<protein>
    <recommendedName>
        <fullName evidence="4">DDE-1 domain-containing protein</fullName>
    </recommendedName>
</protein>
<evidence type="ECO:0008006" key="4">
    <source>
        <dbReference type="Google" id="ProtNLM"/>
    </source>
</evidence>
<reference evidence="2 3" key="1">
    <citation type="submission" date="2014-04" db="EMBL/GenBank/DDBJ databases">
        <authorList>
            <consortium name="DOE Joint Genome Institute"/>
            <person name="Kuo A."/>
            <person name="Kohler A."/>
            <person name="Costa M.D."/>
            <person name="Nagy L.G."/>
            <person name="Floudas D."/>
            <person name="Copeland A."/>
            <person name="Barry K.W."/>
            <person name="Cichocki N."/>
            <person name="Veneault-Fourrey C."/>
            <person name="LaButti K."/>
            <person name="Lindquist E.A."/>
            <person name="Lipzen A."/>
            <person name="Lundell T."/>
            <person name="Morin E."/>
            <person name="Murat C."/>
            <person name="Sun H."/>
            <person name="Tunlid A."/>
            <person name="Henrissat B."/>
            <person name="Grigoriev I.V."/>
            <person name="Hibbett D.S."/>
            <person name="Martin F."/>
            <person name="Nordberg H.P."/>
            <person name="Cantor M.N."/>
            <person name="Hua S.X."/>
        </authorList>
    </citation>
    <scope>NUCLEOTIDE SEQUENCE [LARGE SCALE GENOMIC DNA]</scope>
    <source>
        <strain evidence="2 3">441</strain>
    </source>
</reference>
<feature type="region of interest" description="Disordered" evidence="1">
    <location>
        <begin position="1"/>
        <end position="22"/>
    </location>
</feature>
<sequence>MAGGHPRQEYNGGTTEESDVDMVGEIEQLDDAEFSWRLAEMAVKEDDEGSDWLPEWLHQHRKQTMKHRHESLPFSGWPKTYVKGLDVMSKSECTQYQYKKQWKGQTQLSSFGFARNNTQLAATTAAKSTTPESSCHMSEVEMDTNLKPAGKVVDDGMSDREDSGAEDWEELEVMMKPGNGTPTCNWGELHDQIKADLKKHSNTLPLSQVHQLLILSNFATLWLKGLPHEKRGGERNACLYLHDESMQSHCCAWLSNLPARKVTPQGLQSAVHTTIFPELGITPKHPISEWTACQWLIKLGWHQTRIQKGVYMDGHEHEDVVKYQTDIFLPWMIIAYFHDECSHANDESNSAWQCQNEQVLHKKGQGHVIHVSDFITSEDPGRLASPDGEDAWRIIYPGANGDAWWTHINLLEQIKATIQIHEKVHGPECVALFIFDNSSAHTLLTPDALHTFDMNKGDGGKQWKQCDTKMITPGGEPWGLQSILEECGFNIQGLQTQCSPTNFKTAKKTAVEILNSCPTDVICCFINCSYQFMSAYWLGLTGRAAEWAVWKQKQHCQVSQSAMMAIKSILH</sequence>
<dbReference type="PANTHER" id="PTHR35871">
    <property type="entry name" value="EXPRESSED PROTEIN"/>
    <property type="match status" value="1"/>
</dbReference>
<proteinExistence type="predicted"/>
<dbReference type="OrthoDB" id="2692930at2759"/>
<evidence type="ECO:0000256" key="1">
    <source>
        <dbReference type="SAM" id="MobiDB-lite"/>
    </source>
</evidence>
<name>A0A0C9XS62_9AGAM</name>
<gene>
    <name evidence="2" type="ORF">PISMIDRAFT_31034</name>
</gene>